<sequence>MTKLMKWYLLVQLSFWLQQIVVLCLEQSQRRGYYALLVHRIMTYVLISAAYIYRLNHAANVVLCLMEVGDFLLSALKVLT</sequence>
<dbReference type="Proteomes" id="UP000326877">
    <property type="component" value="Unassembled WGS sequence"/>
</dbReference>
<keyword evidence="3 6" id="KW-0812">Transmembrane</keyword>
<proteinExistence type="inferred from homology"/>
<evidence type="ECO:0000313" key="9">
    <source>
        <dbReference type="EMBL" id="KAE8390097.1"/>
    </source>
</evidence>
<dbReference type="InterPro" id="IPR006634">
    <property type="entry name" value="TLC-dom"/>
</dbReference>
<evidence type="ECO:0000256" key="5">
    <source>
        <dbReference type="ARBA" id="ARBA00023136"/>
    </source>
</evidence>
<keyword evidence="5 6" id="KW-0472">Membrane</keyword>
<dbReference type="PANTHER" id="PTHR12560:SF0">
    <property type="entry name" value="LD18904P"/>
    <property type="match status" value="1"/>
</dbReference>
<evidence type="ECO:0000256" key="1">
    <source>
        <dbReference type="ARBA" id="ARBA00004141"/>
    </source>
</evidence>
<evidence type="ECO:0000256" key="6">
    <source>
        <dbReference type="PROSITE-ProRule" id="PRU00205"/>
    </source>
</evidence>
<dbReference type="Pfam" id="PF03798">
    <property type="entry name" value="TRAM_LAG1_CLN8"/>
    <property type="match status" value="1"/>
</dbReference>
<dbReference type="PANTHER" id="PTHR12560">
    <property type="entry name" value="LONGEVITY ASSURANCE FACTOR 1 LAG1"/>
    <property type="match status" value="1"/>
</dbReference>
<evidence type="ECO:0000256" key="2">
    <source>
        <dbReference type="ARBA" id="ARBA00009808"/>
    </source>
</evidence>
<evidence type="ECO:0000259" key="8">
    <source>
        <dbReference type="PROSITE" id="PS50922"/>
    </source>
</evidence>
<gene>
    <name evidence="9" type="ORF">BDV23DRAFT_155879</name>
</gene>
<dbReference type="GO" id="GO:0016020">
    <property type="term" value="C:membrane"/>
    <property type="evidence" value="ECO:0007669"/>
    <property type="project" value="UniProtKB-SubCell"/>
</dbReference>
<accession>A0A5N7C8I3</accession>
<evidence type="ECO:0000256" key="7">
    <source>
        <dbReference type="SAM" id="Phobius"/>
    </source>
</evidence>
<evidence type="ECO:0000256" key="4">
    <source>
        <dbReference type="ARBA" id="ARBA00022989"/>
    </source>
</evidence>
<evidence type="ECO:0000256" key="3">
    <source>
        <dbReference type="ARBA" id="ARBA00022692"/>
    </source>
</evidence>
<feature type="transmembrane region" description="Helical" evidence="7">
    <location>
        <begin position="32"/>
        <end position="53"/>
    </location>
</feature>
<dbReference type="EMBL" id="ML735258">
    <property type="protein sequence ID" value="KAE8390097.1"/>
    <property type="molecule type" value="Genomic_DNA"/>
</dbReference>
<protein>
    <recommendedName>
        <fullName evidence="8">TLC domain-containing protein</fullName>
    </recommendedName>
</protein>
<reference evidence="9" key="1">
    <citation type="submission" date="2019-04" db="EMBL/GenBank/DDBJ databases">
        <title>Friends and foes A comparative genomics studyof 23 Aspergillus species from section Flavi.</title>
        <authorList>
            <consortium name="DOE Joint Genome Institute"/>
            <person name="Kjaerbolling I."/>
            <person name="Vesth T."/>
            <person name="Frisvad J.C."/>
            <person name="Nybo J.L."/>
            <person name="Theobald S."/>
            <person name="Kildgaard S."/>
            <person name="Isbrandt T."/>
            <person name="Kuo A."/>
            <person name="Sato A."/>
            <person name="Lyhne E.K."/>
            <person name="Kogle M.E."/>
            <person name="Wiebenga A."/>
            <person name="Kun R.S."/>
            <person name="Lubbers R.J."/>
            <person name="Makela M.R."/>
            <person name="Barry K."/>
            <person name="Chovatia M."/>
            <person name="Clum A."/>
            <person name="Daum C."/>
            <person name="Haridas S."/>
            <person name="He G."/>
            <person name="LaButti K."/>
            <person name="Lipzen A."/>
            <person name="Mondo S."/>
            <person name="Riley R."/>
            <person name="Salamov A."/>
            <person name="Simmons B.A."/>
            <person name="Magnuson J.K."/>
            <person name="Henrissat B."/>
            <person name="Mortensen U.H."/>
            <person name="Larsen T.O."/>
            <person name="Devries R.P."/>
            <person name="Grigoriev I.V."/>
            <person name="Machida M."/>
            <person name="Baker S.E."/>
            <person name="Andersen M.R."/>
        </authorList>
    </citation>
    <scope>NUCLEOTIDE SEQUENCE [LARGE SCALE GENOMIC DNA]</scope>
    <source>
        <strain evidence="9">IBT 14317</strain>
    </source>
</reference>
<feature type="domain" description="TLC" evidence="8">
    <location>
        <begin position="1"/>
        <end position="80"/>
    </location>
</feature>
<dbReference type="OrthoDB" id="537032at2759"/>
<dbReference type="GO" id="GO:0050291">
    <property type="term" value="F:sphingosine N-acyltransferase activity"/>
    <property type="evidence" value="ECO:0007669"/>
    <property type="project" value="InterPro"/>
</dbReference>
<keyword evidence="4 7" id="KW-1133">Transmembrane helix</keyword>
<organism evidence="9">
    <name type="scientific">Petromyces alliaceus</name>
    <name type="common">Aspergillus alliaceus</name>
    <dbReference type="NCBI Taxonomy" id="209559"/>
    <lineage>
        <taxon>Eukaryota</taxon>
        <taxon>Fungi</taxon>
        <taxon>Dikarya</taxon>
        <taxon>Ascomycota</taxon>
        <taxon>Pezizomycotina</taxon>
        <taxon>Eurotiomycetes</taxon>
        <taxon>Eurotiomycetidae</taxon>
        <taxon>Eurotiales</taxon>
        <taxon>Aspergillaceae</taxon>
        <taxon>Aspergillus</taxon>
        <taxon>Aspergillus subgen. Circumdati</taxon>
    </lineage>
</organism>
<comment type="subcellular location">
    <subcellularLocation>
        <location evidence="1">Membrane</location>
        <topology evidence="1">Multi-pass membrane protein</topology>
    </subcellularLocation>
</comment>
<dbReference type="PROSITE" id="PS50922">
    <property type="entry name" value="TLC"/>
    <property type="match status" value="1"/>
</dbReference>
<dbReference type="InterPro" id="IPR016439">
    <property type="entry name" value="Lag1/Lac1-like"/>
</dbReference>
<dbReference type="AlphaFoldDB" id="A0A5N7C8I3"/>
<dbReference type="GO" id="GO:0046513">
    <property type="term" value="P:ceramide biosynthetic process"/>
    <property type="evidence" value="ECO:0007669"/>
    <property type="project" value="InterPro"/>
</dbReference>
<name>A0A5N7C8I3_PETAA</name>
<comment type="similarity">
    <text evidence="2">Belongs to the sphingosine N-acyltransferase family.</text>
</comment>